<feature type="non-terminal residue" evidence="8">
    <location>
        <position position="1"/>
    </location>
</feature>
<gene>
    <name evidence="8" type="ORF">METZ01_LOCUS457395</name>
</gene>
<dbReference type="GO" id="GO:0003824">
    <property type="term" value="F:catalytic activity"/>
    <property type="evidence" value="ECO:0007669"/>
    <property type="project" value="InterPro"/>
</dbReference>
<keyword evidence="4" id="KW-0479">Metal-binding</keyword>
<feature type="non-terminal residue" evidence="8">
    <location>
        <position position="253"/>
    </location>
</feature>
<dbReference type="GO" id="GO:0046872">
    <property type="term" value="F:metal ion binding"/>
    <property type="evidence" value="ECO:0007669"/>
    <property type="project" value="UniProtKB-KW"/>
</dbReference>
<dbReference type="Pfam" id="PF06968">
    <property type="entry name" value="BATS"/>
    <property type="match status" value="1"/>
</dbReference>
<keyword evidence="3" id="KW-0949">S-adenosyl-L-methionine</keyword>
<dbReference type="PANTHER" id="PTHR43583">
    <property type="entry name" value="2-IMINOACETATE SYNTHASE"/>
    <property type="match status" value="1"/>
</dbReference>
<dbReference type="SFLD" id="SFLDG01060">
    <property type="entry name" value="BATS_domain_containing"/>
    <property type="match status" value="1"/>
</dbReference>
<evidence type="ECO:0000256" key="1">
    <source>
        <dbReference type="ARBA" id="ARBA00001966"/>
    </source>
</evidence>
<keyword evidence="6" id="KW-0411">Iron-sulfur</keyword>
<evidence type="ECO:0000313" key="8">
    <source>
        <dbReference type="EMBL" id="SVE04541.1"/>
    </source>
</evidence>
<accession>A0A383AA87</accession>
<dbReference type="GO" id="GO:0044272">
    <property type="term" value="P:sulfur compound biosynthetic process"/>
    <property type="evidence" value="ECO:0007669"/>
    <property type="project" value="UniProtKB-ARBA"/>
</dbReference>
<dbReference type="InterPro" id="IPR034428">
    <property type="entry name" value="ThiH/NoCL/HydG-like"/>
</dbReference>
<evidence type="ECO:0000256" key="6">
    <source>
        <dbReference type="ARBA" id="ARBA00023014"/>
    </source>
</evidence>
<dbReference type="PANTHER" id="PTHR43583:SF1">
    <property type="entry name" value="2-IMINOACETATE SYNTHASE"/>
    <property type="match status" value="1"/>
</dbReference>
<dbReference type="CDD" id="cd01335">
    <property type="entry name" value="Radical_SAM"/>
    <property type="match status" value="1"/>
</dbReference>
<dbReference type="InterPro" id="IPR007197">
    <property type="entry name" value="rSAM"/>
</dbReference>
<evidence type="ECO:0000256" key="5">
    <source>
        <dbReference type="ARBA" id="ARBA00023004"/>
    </source>
</evidence>
<reference evidence="8" key="1">
    <citation type="submission" date="2018-05" db="EMBL/GenBank/DDBJ databases">
        <authorList>
            <person name="Lanie J.A."/>
            <person name="Ng W.-L."/>
            <person name="Kazmierczak K.M."/>
            <person name="Andrzejewski T.M."/>
            <person name="Davidsen T.M."/>
            <person name="Wayne K.J."/>
            <person name="Tettelin H."/>
            <person name="Glass J.I."/>
            <person name="Rusch D."/>
            <person name="Podicherti R."/>
            <person name="Tsui H.-C.T."/>
            <person name="Winkler M.E."/>
        </authorList>
    </citation>
    <scope>NUCLEOTIDE SEQUENCE</scope>
</reference>
<dbReference type="SFLD" id="SFLDG01081">
    <property type="entry name" value="cleavage_of_the_Ca-Cb_bond_in"/>
    <property type="match status" value="1"/>
</dbReference>
<organism evidence="8">
    <name type="scientific">marine metagenome</name>
    <dbReference type="NCBI Taxonomy" id="408172"/>
    <lineage>
        <taxon>unclassified sequences</taxon>
        <taxon>metagenomes</taxon>
        <taxon>ecological metagenomes</taxon>
    </lineage>
</organism>
<dbReference type="AlphaFoldDB" id="A0A383AA87"/>
<keyword evidence="5" id="KW-0408">Iron</keyword>
<evidence type="ECO:0000256" key="2">
    <source>
        <dbReference type="ARBA" id="ARBA00022485"/>
    </source>
</evidence>
<proteinExistence type="predicted"/>
<dbReference type="SUPFAM" id="SSF102114">
    <property type="entry name" value="Radical SAM enzymes"/>
    <property type="match status" value="1"/>
</dbReference>
<keyword evidence="2" id="KW-0004">4Fe-4S</keyword>
<dbReference type="InterPro" id="IPR058240">
    <property type="entry name" value="rSAM_sf"/>
</dbReference>
<evidence type="ECO:0000259" key="7">
    <source>
        <dbReference type="SMART" id="SM00876"/>
    </source>
</evidence>
<sequence length="253" mass="29023">YGVRLFAPMYLSNECQNICDYCGFSLTNAVPRKTLSASEIIAEASVLSKQGFEHVLLVTGEAQRKVNLQYFRDALRVLRPYFANLSMEVQPLEQHEYESLASDGLHSVLVYQETYHFGSYRSHHTKGKKSNMIWRLETPDRLGAAGVKKIGLGCLYGLTEDWRTDAFFAALHLDYLERTYWRSTYSMSFPRMRPHEGETPPDANITDRDIVQLLCAYRIFNHELELTLSTRESPMFRDHAFKLGVTTMSAGSR</sequence>
<dbReference type="InterPro" id="IPR010722">
    <property type="entry name" value="BATS_dom"/>
</dbReference>
<dbReference type="GO" id="GO:0042364">
    <property type="term" value="P:water-soluble vitamin biosynthetic process"/>
    <property type="evidence" value="ECO:0007669"/>
    <property type="project" value="UniProtKB-ARBA"/>
</dbReference>
<comment type="cofactor">
    <cofactor evidence="1">
        <name>[4Fe-4S] cluster</name>
        <dbReference type="ChEBI" id="CHEBI:49883"/>
    </cofactor>
</comment>
<dbReference type="InterPro" id="IPR013785">
    <property type="entry name" value="Aldolase_TIM"/>
</dbReference>
<dbReference type="EMBL" id="UINC01190399">
    <property type="protein sequence ID" value="SVE04541.1"/>
    <property type="molecule type" value="Genomic_DNA"/>
</dbReference>
<protein>
    <recommendedName>
        <fullName evidence="7">Biotin and thiamin synthesis-associated domain-containing protein</fullName>
    </recommendedName>
</protein>
<dbReference type="GO" id="GO:0051539">
    <property type="term" value="F:4 iron, 4 sulfur cluster binding"/>
    <property type="evidence" value="ECO:0007669"/>
    <property type="project" value="UniProtKB-KW"/>
</dbReference>
<name>A0A383AA87_9ZZZZ</name>
<dbReference type="Gene3D" id="3.20.20.70">
    <property type="entry name" value="Aldolase class I"/>
    <property type="match status" value="1"/>
</dbReference>
<dbReference type="Pfam" id="PF04055">
    <property type="entry name" value="Radical_SAM"/>
    <property type="match status" value="1"/>
</dbReference>
<dbReference type="SFLD" id="SFLDS00029">
    <property type="entry name" value="Radical_SAM"/>
    <property type="match status" value="1"/>
</dbReference>
<evidence type="ECO:0000256" key="4">
    <source>
        <dbReference type="ARBA" id="ARBA00022723"/>
    </source>
</evidence>
<evidence type="ECO:0000256" key="3">
    <source>
        <dbReference type="ARBA" id="ARBA00022691"/>
    </source>
</evidence>
<dbReference type="SMART" id="SM00876">
    <property type="entry name" value="BATS"/>
    <property type="match status" value="1"/>
</dbReference>
<feature type="domain" description="Biotin and thiamin synthesis-associated" evidence="7">
    <location>
        <begin position="188"/>
        <end position="252"/>
    </location>
</feature>